<dbReference type="PANTHER" id="PTHR43649:SF34">
    <property type="entry name" value="ABC TRANSPORTER PERIPLASMIC-BINDING PROTEIN YCJN-RELATED"/>
    <property type="match status" value="1"/>
</dbReference>
<dbReference type="EMBL" id="DWWA01000013">
    <property type="protein sequence ID" value="HJC71596.1"/>
    <property type="molecule type" value="Genomic_DNA"/>
</dbReference>
<dbReference type="Pfam" id="PF13416">
    <property type="entry name" value="SBP_bac_8"/>
    <property type="match status" value="1"/>
</dbReference>
<dbReference type="InterPro" id="IPR050490">
    <property type="entry name" value="Bact_solute-bd_prot1"/>
</dbReference>
<evidence type="ECO:0000256" key="4">
    <source>
        <dbReference type="SAM" id="SignalP"/>
    </source>
</evidence>
<proteinExistence type="inferred from homology"/>
<dbReference type="AlphaFoldDB" id="A0A9D2Q3B4"/>
<dbReference type="Proteomes" id="UP000823918">
    <property type="component" value="Unassembled WGS sequence"/>
</dbReference>
<accession>A0A9D2Q3B4</accession>
<dbReference type="CDD" id="cd13585">
    <property type="entry name" value="PBP2_TMBP_like"/>
    <property type="match status" value="1"/>
</dbReference>
<dbReference type="InterPro" id="IPR006059">
    <property type="entry name" value="SBP"/>
</dbReference>
<evidence type="ECO:0000256" key="1">
    <source>
        <dbReference type="ARBA" id="ARBA00008520"/>
    </source>
</evidence>
<comment type="similarity">
    <text evidence="1">Belongs to the bacterial solute-binding protein 1 family.</text>
</comment>
<comment type="caution">
    <text evidence="5">The sequence shown here is derived from an EMBL/GenBank/DDBJ whole genome shotgun (WGS) entry which is preliminary data.</text>
</comment>
<dbReference type="PROSITE" id="PS51257">
    <property type="entry name" value="PROKAR_LIPOPROTEIN"/>
    <property type="match status" value="1"/>
</dbReference>
<feature type="chain" id="PRO_5039344510" evidence="4">
    <location>
        <begin position="23"/>
        <end position="433"/>
    </location>
</feature>
<sequence>MKKFKKITAACLTACMMATSLAACGQSGATGSTAGSAAGSQGTTAEETTITYWYWADNDDYAKTMEEMVADFNATNGKGITVVAEQQPWDGGGYSTNLLNAAIGGGGPDVASFKLTATPSFVANNLLANLDPYLETWEDKTDIADNLWNIMKEASGTESVYVMPWNTQILYVYYRPSMFEAPGIEVPTTYEEFLNACKELTVDTDGDGKIDQYGFSMRGASGGQEPWGSFIYAAGGSFEDLTSEGSVKGMQDFIDLYTNGYVPETAPNDGFQETIETNFKSGKCAMVIHHTGSYKGMVETFGDDVAAFQFPAGEGRWTSMGDTENVMLETCENKEAAFEWMKYLATGKGQETWCTVTGNVPVSTRVQQMDEFQNNVFMKASIEGIDFAGILPILDTTSDWISNIWPSTVQQALLGQITAEEAMQTLQTGLWGE</sequence>
<dbReference type="PANTHER" id="PTHR43649">
    <property type="entry name" value="ARABINOSE-BINDING PROTEIN-RELATED"/>
    <property type="match status" value="1"/>
</dbReference>
<dbReference type="Gene3D" id="3.40.190.10">
    <property type="entry name" value="Periplasmic binding protein-like II"/>
    <property type="match status" value="1"/>
</dbReference>
<dbReference type="SUPFAM" id="SSF53850">
    <property type="entry name" value="Periplasmic binding protein-like II"/>
    <property type="match status" value="1"/>
</dbReference>
<protein>
    <submittedName>
        <fullName evidence="5">Sugar ABC transporter substrate-binding protein</fullName>
    </submittedName>
</protein>
<reference evidence="5" key="2">
    <citation type="submission" date="2021-04" db="EMBL/GenBank/DDBJ databases">
        <authorList>
            <person name="Gilroy R."/>
        </authorList>
    </citation>
    <scope>NUCLEOTIDE SEQUENCE</scope>
    <source>
        <strain evidence="5">5933</strain>
    </source>
</reference>
<keyword evidence="3 4" id="KW-0732">Signal</keyword>
<evidence type="ECO:0000256" key="3">
    <source>
        <dbReference type="ARBA" id="ARBA00022729"/>
    </source>
</evidence>
<gene>
    <name evidence="5" type="ORF">H9698_02220</name>
</gene>
<evidence type="ECO:0000313" key="5">
    <source>
        <dbReference type="EMBL" id="HJC71596.1"/>
    </source>
</evidence>
<keyword evidence="2" id="KW-0813">Transport</keyword>
<evidence type="ECO:0000256" key="2">
    <source>
        <dbReference type="ARBA" id="ARBA00022448"/>
    </source>
</evidence>
<evidence type="ECO:0000313" key="6">
    <source>
        <dbReference type="Proteomes" id="UP000823918"/>
    </source>
</evidence>
<name>A0A9D2Q3B4_9FIRM</name>
<organism evidence="5 6">
    <name type="scientific">Candidatus Ruthenibacterium merdavium</name>
    <dbReference type="NCBI Taxonomy" id="2838752"/>
    <lineage>
        <taxon>Bacteria</taxon>
        <taxon>Bacillati</taxon>
        <taxon>Bacillota</taxon>
        <taxon>Clostridia</taxon>
        <taxon>Eubacteriales</taxon>
        <taxon>Oscillospiraceae</taxon>
        <taxon>Ruthenibacterium</taxon>
    </lineage>
</organism>
<feature type="signal peptide" evidence="4">
    <location>
        <begin position="1"/>
        <end position="22"/>
    </location>
</feature>
<reference evidence="5" key="1">
    <citation type="journal article" date="2021" name="PeerJ">
        <title>Extensive microbial diversity within the chicken gut microbiome revealed by metagenomics and culture.</title>
        <authorList>
            <person name="Gilroy R."/>
            <person name="Ravi A."/>
            <person name="Getino M."/>
            <person name="Pursley I."/>
            <person name="Horton D.L."/>
            <person name="Alikhan N.F."/>
            <person name="Baker D."/>
            <person name="Gharbi K."/>
            <person name="Hall N."/>
            <person name="Watson M."/>
            <person name="Adriaenssens E.M."/>
            <person name="Foster-Nyarko E."/>
            <person name="Jarju S."/>
            <person name="Secka A."/>
            <person name="Antonio M."/>
            <person name="Oren A."/>
            <person name="Chaudhuri R.R."/>
            <person name="La Ragione R."/>
            <person name="Hildebrand F."/>
            <person name="Pallen M.J."/>
        </authorList>
    </citation>
    <scope>NUCLEOTIDE SEQUENCE</scope>
    <source>
        <strain evidence="5">5933</strain>
    </source>
</reference>